<dbReference type="InterPro" id="IPR027417">
    <property type="entry name" value="P-loop_NTPase"/>
</dbReference>
<evidence type="ECO:0000256" key="1">
    <source>
        <dbReference type="ARBA" id="ARBA00022741"/>
    </source>
</evidence>
<keyword evidence="8" id="KW-1185">Reference proteome</keyword>
<dbReference type="AlphaFoldDB" id="A0A5C7EJF2"/>
<dbReference type="PANTHER" id="PTHR32071">
    <property type="entry name" value="TRANSCRIPTIONAL REGULATORY PROTEIN"/>
    <property type="match status" value="1"/>
</dbReference>
<dbReference type="PANTHER" id="PTHR32071:SF77">
    <property type="entry name" value="TRANSCRIPTIONAL REGULATORY PROTEIN"/>
    <property type="match status" value="1"/>
</dbReference>
<dbReference type="Pfam" id="PF00158">
    <property type="entry name" value="Sigma54_activat"/>
    <property type="match status" value="1"/>
</dbReference>
<protein>
    <submittedName>
        <fullName evidence="7">Sigma-54-dependent Fis family transcriptional regulator</fullName>
    </submittedName>
</protein>
<dbReference type="InterPro" id="IPR002197">
    <property type="entry name" value="HTH_Fis"/>
</dbReference>
<dbReference type="Pfam" id="PF02954">
    <property type="entry name" value="HTH_8"/>
    <property type="match status" value="1"/>
</dbReference>
<dbReference type="Gene3D" id="1.10.10.60">
    <property type="entry name" value="Homeodomain-like"/>
    <property type="match status" value="1"/>
</dbReference>
<name>A0A5C7EJF2_9PROT</name>
<keyword evidence="1" id="KW-0547">Nucleotide-binding</keyword>
<sequence>MADLNLIEKHIRSVCSTVSLGLAEQALQNRVTQSWIRCLKDYRLDPGSPNPPLVVDTPELKERIERLSDIVPHAKMEMANLYQQLAGSQLAVVLTDADGVILSLVGDPNFTKTGAKLGLMEGAVWSEREQGTNGMGTCLVEKSPIVIHRTEHFFARNISLTCSAGPIFDGQGRLRAVLDVSSQSALPQQYAIALVNMSAQMIENQAFMSTYKNDYIVRFHSRPEFVYTLNEGALAFSSEGRLLAANRSALFQLGVRSVSEISGCDISELFTTALPELIARSTKSSFHPVPVYGVRHGSRFFAVAQQPENLARRSSQLFVSRVSPVKASSEAQQRQLIDMLEFGDPKMAHNVYCAKRVLNRDIPILLYGETGTGKEMFAKAIHLASNRADKPYVAVNCASIPDTLIESELFGYKPGAFTGANREGRRGKILQANGGTLFLDEIGDMPLPLQARLLRVLEEREVLPLGSEVPVKVDIQLISATHRNLSEMVAAGAFREDLYYRLQGIALTLPPLRLRADKRQLIQHVLAEAAGGDERVRIDPEALTVLEEYDWPGNIRQLRNLLRTALALCENNTITVRDLPEELLRGRHPRPRELPPSGEPALNSLEAAEREALIQELERHRWNITNLARHLNTSRNTIYRKMKRLNIRNLNSDKS</sequence>
<dbReference type="OrthoDB" id="9761705at2"/>
<dbReference type="GO" id="GO:0043565">
    <property type="term" value="F:sequence-specific DNA binding"/>
    <property type="evidence" value="ECO:0007669"/>
    <property type="project" value="InterPro"/>
</dbReference>
<accession>A0A5C7EJF2</accession>
<dbReference type="SMART" id="SM00382">
    <property type="entry name" value="AAA"/>
    <property type="match status" value="1"/>
</dbReference>
<dbReference type="InterPro" id="IPR002078">
    <property type="entry name" value="Sigma_54_int"/>
</dbReference>
<evidence type="ECO:0000256" key="2">
    <source>
        <dbReference type="ARBA" id="ARBA00022840"/>
    </source>
</evidence>
<dbReference type="InterPro" id="IPR025943">
    <property type="entry name" value="Sigma_54_int_dom_ATP-bd_2"/>
</dbReference>
<keyword evidence="5" id="KW-0804">Transcription</keyword>
<dbReference type="InParanoid" id="A0A5C7EJF2"/>
<evidence type="ECO:0000259" key="6">
    <source>
        <dbReference type="PROSITE" id="PS50045"/>
    </source>
</evidence>
<dbReference type="Pfam" id="PF25601">
    <property type="entry name" value="AAA_lid_14"/>
    <property type="match status" value="1"/>
</dbReference>
<comment type="caution">
    <text evidence="7">The sequence shown here is derived from an EMBL/GenBank/DDBJ whole genome shotgun (WGS) entry which is preliminary data.</text>
</comment>
<dbReference type="Pfam" id="PF01590">
    <property type="entry name" value="GAF"/>
    <property type="match status" value="1"/>
</dbReference>
<dbReference type="Proteomes" id="UP000321201">
    <property type="component" value="Unassembled WGS sequence"/>
</dbReference>
<dbReference type="PROSITE" id="PS00688">
    <property type="entry name" value="SIGMA54_INTERACT_3"/>
    <property type="match status" value="1"/>
</dbReference>
<dbReference type="EMBL" id="VPFL01000005">
    <property type="protein sequence ID" value="TXF12592.1"/>
    <property type="molecule type" value="Genomic_DNA"/>
</dbReference>
<feature type="domain" description="Sigma-54 factor interaction" evidence="6">
    <location>
        <begin position="340"/>
        <end position="567"/>
    </location>
</feature>
<keyword evidence="2" id="KW-0067">ATP-binding</keyword>
<dbReference type="SUPFAM" id="SSF46689">
    <property type="entry name" value="Homeodomain-like"/>
    <property type="match status" value="1"/>
</dbReference>
<dbReference type="PRINTS" id="PR01590">
    <property type="entry name" value="HTHFIS"/>
</dbReference>
<evidence type="ECO:0000256" key="3">
    <source>
        <dbReference type="ARBA" id="ARBA00023015"/>
    </source>
</evidence>
<dbReference type="InterPro" id="IPR009057">
    <property type="entry name" value="Homeodomain-like_sf"/>
</dbReference>
<dbReference type="SUPFAM" id="SSF55781">
    <property type="entry name" value="GAF domain-like"/>
    <property type="match status" value="1"/>
</dbReference>
<dbReference type="Gene3D" id="3.30.450.40">
    <property type="match status" value="1"/>
</dbReference>
<evidence type="ECO:0000313" key="8">
    <source>
        <dbReference type="Proteomes" id="UP000321201"/>
    </source>
</evidence>
<gene>
    <name evidence="7" type="ORF">FR698_04985</name>
</gene>
<dbReference type="InterPro" id="IPR025944">
    <property type="entry name" value="Sigma_54_int_dom_CS"/>
</dbReference>
<organism evidence="7 8">
    <name type="scientific">Pelomicrobium methylotrophicum</name>
    <dbReference type="NCBI Taxonomy" id="2602750"/>
    <lineage>
        <taxon>Bacteria</taxon>
        <taxon>Pseudomonadati</taxon>
        <taxon>Pseudomonadota</taxon>
        <taxon>Hydrogenophilia</taxon>
        <taxon>Hydrogenophilia incertae sedis</taxon>
        <taxon>Pelomicrobium</taxon>
    </lineage>
</organism>
<dbReference type="InterPro" id="IPR058031">
    <property type="entry name" value="AAA_lid_NorR"/>
</dbReference>
<dbReference type="InterPro" id="IPR029016">
    <property type="entry name" value="GAF-like_dom_sf"/>
</dbReference>
<dbReference type="PROSITE" id="PS00675">
    <property type="entry name" value="SIGMA54_INTERACT_1"/>
    <property type="match status" value="1"/>
</dbReference>
<dbReference type="PROSITE" id="PS50045">
    <property type="entry name" value="SIGMA54_INTERACT_4"/>
    <property type="match status" value="1"/>
</dbReference>
<dbReference type="GO" id="GO:0005524">
    <property type="term" value="F:ATP binding"/>
    <property type="evidence" value="ECO:0007669"/>
    <property type="project" value="UniProtKB-KW"/>
</dbReference>
<proteinExistence type="predicted"/>
<keyword evidence="3" id="KW-0805">Transcription regulation</keyword>
<dbReference type="RefSeq" id="WP_147799084.1">
    <property type="nucleotide sequence ID" value="NZ_VPFL01000005.1"/>
</dbReference>
<evidence type="ECO:0000313" key="7">
    <source>
        <dbReference type="EMBL" id="TXF12592.1"/>
    </source>
</evidence>
<dbReference type="InterPro" id="IPR025662">
    <property type="entry name" value="Sigma_54_int_dom_ATP-bd_1"/>
</dbReference>
<dbReference type="CDD" id="cd00009">
    <property type="entry name" value="AAA"/>
    <property type="match status" value="1"/>
</dbReference>
<dbReference type="SUPFAM" id="SSF52540">
    <property type="entry name" value="P-loop containing nucleoside triphosphate hydrolases"/>
    <property type="match status" value="1"/>
</dbReference>
<reference evidence="7 8" key="1">
    <citation type="submission" date="2019-08" db="EMBL/GenBank/DDBJ databases">
        <title>Pelomicrobium methylotrophicum gen. nov., sp. nov. a moderately thermophilic, facultatively anaerobic, lithoautotrophic and methylotrophic bacterium isolated from a terrestrial mud volcano.</title>
        <authorList>
            <person name="Slobodkina G.B."/>
            <person name="Merkel A.Y."/>
            <person name="Slobodkin A.I."/>
        </authorList>
    </citation>
    <scope>NUCLEOTIDE SEQUENCE [LARGE SCALE GENOMIC DNA]</scope>
    <source>
        <strain evidence="7 8">SM250</strain>
    </source>
</reference>
<dbReference type="PROSITE" id="PS00676">
    <property type="entry name" value="SIGMA54_INTERACT_2"/>
    <property type="match status" value="1"/>
</dbReference>
<dbReference type="Gene3D" id="1.10.8.60">
    <property type="match status" value="1"/>
</dbReference>
<dbReference type="InterPro" id="IPR003018">
    <property type="entry name" value="GAF"/>
</dbReference>
<dbReference type="GO" id="GO:0006355">
    <property type="term" value="P:regulation of DNA-templated transcription"/>
    <property type="evidence" value="ECO:0007669"/>
    <property type="project" value="InterPro"/>
</dbReference>
<evidence type="ECO:0000256" key="5">
    <source>
        <dbReference type="ARBA" id="ARBA00023163"/>
    </source>
</evidence>
<keyword evidence="4" id="KW-0238">DNA-binding</keyword>
<dbReference type="InterPro" id="IPR003593">
    <property type="entry name" value="AAA+_ATPase"/>
</dbReference>
<evidence type="ECO:0000256" key="4">
    <source>
        <dbReference type="ARBA" id="ARBA00023125"/>
    </source>
</evidence>
<dbReference type="Gene3D" id="3.40.50.300">
    <property type="entry name" value="P-loop containing nucleotide triphosphate hydrolases"/>
    <property type="match status" value="1"/>
</dbReference>
<dbReference type="FunFam" id="3.40.50.300:FF:000006">
    <property type="entry name" value="DNA-binding transcriptional regulator NtrC"/>
    <property type="match status" value="1"/>
</dbReference>